<feature type="region of interest" description="Disordered" evidence="1">
    <location>
        <begin position="137"/>
        <end position="158"/>
    </location>
</feature>
<dbReference type="Pfam" id="PF19733">
    <property type="entry name" value="DUF6223"/>
    <property type="match status" value="1"/>
</dbReference>
<feature type="transmembrane region" description="Helical" evidence="2">
    <location>
        <begin position="52"/>
        <end position="73"/>
    </location>
</feature>
<dbReference type="EMBL" id="JAUSVB010000003">
    <property type="protein sequence ID" value="MDQ0374254.1"/>
    <property type="molecule type" value="Genomic_DNA"/>
</dbReference>
<reference evidence="3 4" key="1">
    <citation type="submission" date="2023-07" db="EMBL/GenBank/DDBJ databases">
        <title>Sorghum-associated microbial communities from plants grown in Nebraska, USA.</title>
        <authorList>
            <person name="Schachtman D."/>
        </authorList>
    </citation>
    <scope>NUCLEOTIDE SEQUENCE [LARGE SCALE GENOMIC DNA]</scope>
    <source>
        <strain evidence="3 4">BE332</strain>
    </source>
</reference>
<proteinExistence type="predicted"/>
<evidence type="ECO:0000313" key="3">
    <source>
        <dbReference type="EMBL" id="MDQ0374254.1"/>
    </source>
</evidence>
<evidence type="ECO:0000256" key="2">
    <source>
        <dbReference type="SAM" id="Phobius"/>
    </source>
</evidence>
<keyword evidence="2" id="KW-0472">Membrane</keyword>
<feature type="transmembrane region" description="Helical" evidence="2">
    <location>
        <begin position="80"/>
        <end position="100"/>
    </location>
</feature>
<dbReference type="InterPro" id="IPR045770">
    <property type="entry name" value="DUF6223"/>
</dbReference>
<feature type="transmembrane region" description="Helical" evidence="2">
    <location>
        <begin position="112"/>
        <end position="134"/>
    </location>
</feature>
<evidence type="ECO:0000256" key="1">
    <source>
        <dbReference type="SAM" id="MobiDB-lite"/>
    </source>
</evidence>
<name>A0ABU0EG52_9CELL</name>
<keyword evidence="2" id="KW-0812">Transmembrane</keyword>
<keyword evidence="2" id="KW-1133">Transmembrane helix</keyword>
<accession>A0ABU0EG52</accession>
<comment type="caution">
    <text evidence="3">The sequence shown here is derived from an EMBL/GenBank/DDBJ whole genome shotgun (WGS) entry which is preliminary data.</text>
</comment>
<dbReference type="RefSeq" id="WP_307492804.1">
    <property type="nucleotide sequence ID" value="NZ_JAUSVB010000003.1"/>
</dbReference>
<protein>
    <submittedName>
        <fullName evidence="3">Peptidoglycan/LPS O-acetylase OafA/YrhL</fullName>
    </submittedName>
</protein>
<evidence type="ECO:0000313" key="4">
    <source>
        <dbReference type="Proteomes" id="UP001239626"/>
    </source>
</evidence>
<dbReference type="Proteomes" id="UP001239626">
    <property type="component" value="Unassembled WGS sequence"/>
</dbReference>
<organism evidence="3 4">
    <name type="scientific">Cellulomonas humilata</name>
    <dbReference type="NCBI Taxonomy" id="144055"/>
    <lineage>
        <taxon>Bacteria</taxon>
        <taxon>Bacillati</taxon>
        <taxon>Actinomycetota</taxon>
        <taxon>Actinomycetes</taxon>
        <taxon>Micrococcales</taxon>
        <taxon>Cellulomonadaceae</taxon>
        <taxon>Cellulomonas</taxon>
    </lineage>
</organism>
<keyword evidence="4" id="KW-1185">Reference proteome</keyword>
<sequence length="158" mass="15238">MRTPPALTLVRRVLAAAGPAVVATYVLATPAAAYDHVQAAGGTPSGLTSGRVGPTLVAVLALVGAVLGVLALTRRAGRPGALWAVALGLVGTALGVVFAVTADGGLGTGNGLGGAIVATVLGAVAVVLGGLALARSRRTPPDPSRGAGPRPSVTVDDR</sequence>
<gene>
    <name evidence="3" type="ORF">J2X26_002575</name>
</gene>